<dbReference type="AlphaFoldDB" id="A0AAE3IN92"/>
<reference evidence="3" key="1">
    <citation type="submission" date="2022-10" db="EMBL/GenBank/DDBJ databases">
        <authorList>
            <person name="Kim H.S."/>
            <person name="Kim J.-S."/>
            <person name="Suh M.K."/>
            <person name="Eom M.K."/>
            <person name="Lee J.-S."/>
        </authorList>
    </citation>
    <scope>NUCLEOTIDE SEQUENCE</scope>
    <source>
        <strain evidence="3">LIP-5</strain>
    </source>
</reference>
<keyword evidence="4" id="KW-1185">Reference proteome</keyword>
<evidence type="ECO:0000256" key="1">
    <source>
        <dbReference type="SAM" id="Coils"/>
    </source>
</evidence>
<evidence type="ECO:0000313" key="3">
    <source>
        <dbReference type="EMBL" id="MCU7694989.1"/>
    </source>
</evidence>
<feature type="chain" id="PRO_5041918381" description="Lipoprotein" evidence="2">
    <location>
        <begin position="28"/>
        <end position="157"/>
    </location>
</feature>
<feature type="coiled-coil region" evidence="1">
    <location>
        <begin position="103"/>
        <end position="130"/>
    </location>
</feature>
<keyword evidence="1" id="KW-0175">Coiled coil</keyword>
<sequence length="157" mass="17957">MRIKPFRNLIFTTISFCLLSCGNNTTAEDENVHSSTEMMLNSFALSEISPELDGCSCLFAQDSSEYNESNYIFSANYDSIAFAKIDGVMTRLMLKNKKQENKKSEMLYENEDYKLQVEQYEGEKSGYESVHYSGTIHISEKHTKRKIKSPFFGECGC</sequence>
<name>A0AAE3IN92_9BACT</name>
<organism evidence="3 4">
    <name type="scientific">Haoranjiania flava</name>
    <dbReference type="NCBI Taxonomy" id="1856322"/>
    <lineage>
        <taxon>Bacteria</taxon>
        <taxon>Pseudomonadati</taxon>
        <taxon>Bacteroidota</taxon>
        <taxon>Chitinophagia</taxon>
        <taxon>Chitinophagales</taxon>
        <taxon>Chitinophagaceae</taxon>
        <taxon>Haoranjiania</taxon>
    </lineage>
</organism>
<evidence type="ECO:0008006" key="5">
    <source>
        <dbReference type="Google" id="ProtNLM"/>
    </source>
</evidence>
<accession>A0AAE3IN92</accession>
<dbReference type="EMBL" id="JAOTPL010000016">
    <property type="protein sequence ID" value="MCU7694989.1"/>
    <property type="molecule type" value="Genomic_DNA"/>
</dbReference>
<dbReference type="Proteomes" id="UP001209317">
    <property type="component" value="Unassembled WGS sequence"/>
</dbReference>
<dbReference type="RefSeq" id="WP_263038474.1">
    <property type="nucleotide sequence ID" value="NZ_JAOTPL010000016.1"/>
</dbReference>
<evidence type="ECO:0000256" key="2">
    <source>
        <dbReference type="SAM" id="SignalP"/>
    </source>
</evidence>
<evidence type="ECO:0000313" key="4">
    <source>
        <dbReference type="Proteomes" id="UP001209317"/>
    </source>
</evidence>
<protein>
    <recommendedName>
        <fullName evidence="5">Lipoprotein</fullName>
    </recommendedName>
</protein>
<proteinExistence type="predicted"/>
<feature type="signal peptide" evidence="2">
    <location>
        <begin position="1"/>
        <end position="27"/>
    </location>
</feature>
<gene>
    <name evidence="3" type="ORF">OD355_10715</name>
</gene>
<keyword evidence="2" id="KW-0732">Signal</keyword>
<comment type="caution">
    <text evidence="3">The sequence shown here is derived from an EMBL/GenBank/DDBJ whole genome shotgun (WGS) entry which is preliminary data.</text>
</comment>